<gene>
    <name evidence="3" type="ORF">MCHLO_00570</name>
</gene>
<dbReference type="Proteomes" id="UP000815677">
    <property type="component" value="Unassembled WGS sequence"/>
</dbReference>
<keyword evidence="2" id="KW-0472">Membrane</keyword>
<organism evidence="3 4">
    <name type="scientific">Mycena chlorophos</name>
    <name type="common">Agaric fungus</name>
    <name type="synonym">Agaricus chlorophos</name>
    <dbReference type="NCBI Taxonomy" id="658473"/>
    <lineage>
        <taxon>Eukaryota</taxon>
        <taxon>Fungi</taxon>
        <taxon>Dikarya</taxon>
        <taxon>Basidiomycota</taxon>
        <taxon>Agaricomycotina</taxon>
        <taxon>Agaricomycetes</taxon>
        <taxon>Agaricomycetidae</taxon>
        <taxon>Agaricales</taxon>
        <taxon>Marasmiineae</taxon>
        <taxon>Mycenaceae</taxon>
        <taxon>Mycena</taxon>
    </lineage>
</organism>
<keyword evidence="2" id="KW-0812">Transmembrane</keyword>
<feature type="transmembrane region" description="Helical" evidence="2">
    <location>
        <begin position="42"/>
        <end position="65"/>
    </location>
</feature>
<feature type="transmembrane region" description="Helical" evidence="2">
    <location>
        <begin position="77"/>
        <end position="99"/>
    </location>
</feature>
<dbReference type="EMBL" id="DF838362">
    <property type="protein sequence ID" value="GAT42873.1"/>
    <property type="molecule type" value="Genomic_DNA"/>
</dbReference>
<protein>
    <recommendedName>
        <fullName evidence="5">Ubiquitin-like domain-containing protein</fullName>
    </recommendedName>
</protein>
<evidence type="ECO:0008006" key="5">
    <source>
        <dbReference type="Google" id="ProtNLM"/>
    </source>
</evidence>
<evidence type="ECO:0000313" key="4">
    <source>
        <dbReference type="Proteomes" id="UP000815677"/>
    </source>
</evidence>
<feature type="region of interest" description="Disordered" evidence="1">
    <location>
        <begin position="309"/>
        <end position="452"/>
    </location>
</feature>
<feature type="compositionally biased region" description="Basic and acidic residues" evidence="1">
    <location>
        <begin position="400"/>
        <end position="410"/>
    </location>
</feature>
<proteinExistence type="predicted"/>
<feature type="compositionally biased region" description="Polar residues" evidence="1">
    <location>
        <begin position="325"/>
        <end position="336"/>
    </location>
</feature>
<keyword evidence="4" id="KW-1185">Reference proteome</keyword>
<evidence type="ECO:0000313" key="3">
    <source>
        <dbReference type="EMBL" id="GAT42873.1"/>
    </source>
</evidence>
<sequence>MENVIGGRSHVKNAHRGRETRGSLNASTELTLGASALSITSFFALSTALFFAPVAFTLGLAWLGSQSFITSFRSAEASDLAALCCAVYVYCIAFCFATLSMTHPHVLNVLRYQTFKTPWRFRRDDVSHIRVDRFRRLVERWKAGGVFELPHRYLSAHSMVAYKPVPTQPQSPADSAVLSFRSEAPTTPNTPSPPRVPVSITVEAFPDSEPVSMLVEAIPGITLSIPAELHSTVDDLRAQLILRGVPAAATQGTVYAAGIRRPLGNAQLLSALGDLRGLRLQIIPRMLGGSPNLDPCFEDSDDEQHPFILRARTKRRRFVDDDTPTAPSRSDNSAVNSTPEPEPAPTPESTPQKLKWRTHHFSPGVAPPATPGSTPEPNADTGKWAVRWSEDASNPKPRQPRREPKPEQTPKPKPQQRRAQPGAAGSAADGALEFTENLSPGAGKYDGQKNPL</sequence>
<name>A0ABQ0KVS8_MYCCL</name>
<keyword evidence="2" id="KW-1133">Transmembrane helix</keyword>
<accession>A0ABQ0KVS8</accession>
<reference evidence="3" key="1">
    <citation type="submission" date="2014-09" db="EMBL/GenBank/DDBJ databases">
        <title>Genome sequence of the luminous mushroom Mycena chlorophos for searching fungal bioluminescence genes.</title>
        <authorList>
            <person name="Tanaka Y."/>
            <person name="Kasuga D."/>
            <person name="Oba Y."/>
            <person name="Hase S."/>
            <person name="Sato K."/>
            <person name="Oba Y."/>
            <person name="Sakakibara Y."/>
        </authorList>
    </citation>
    <scope>NUCLEOTIDE SEQUENCE</scope>
</reference>
<evidence type="ECO:0000256" key="2">
    <source>
        <dbReference type="SAM" id="Phobius"/>
    </source>
</evidence>
<evidence type="ECO:0000256" key="1">
    <source>
        <dbReference type="SAM" id="MobiDB-lite"/>
    </source>
</evidence>